<dbReference type="OrthoDB" id="3817375at2759"/>
<protein>
    <submittedName>
        <fullName evidence="2">Uncharacterized protein</fullName>
    </submittedName>
</protein>
<gene>
    <name evidence="2" type="ORF">FCM35_KLT16969</name>
</gene>
<proteinExistence type="predicted"/>
<comment type="caution">
    <text evidence="2">The sequence shown here is derived from an EMBL/GenBank/DDBJ whole genome shotgun (WGS) entry which is preliminary data.</text>
</comment>
<keyword evidence="3" id="KW-1185">Reference proteome</keyword>
<reference evidence="2" key="1">
    <citation type="submission" date="2020-01" db="EMBL/GenBank/DDBJ databases">
        <title>Genome sequence of Kobresia littledalei, the first chromosome-level genome in the family Cyperaceae.</title>
        <authorList>
            <person name="Qu G."/>
        </authorList>
    </citation>
    <scope>NUCLEOTIDE SEQUENCE</scope>
    <source>
        <strain evidence="2">C.B.Clarke</strain>
        <tissue evidence="2">Leaf</tissue>
    </source>
</reference>
<organism evidence="2 3">
    <name type="scientific">Carex littledalei</name>
    <dbReference type="NCBI Taxonomy" id="544730"/>
    <lineage>
        <taxon>Eukaryota</taxon>
        <taxon>Viridiplantae</taxon>
        <taxon>Streptophyta</taxon>
        <taxon>Embryophyta</taxon>
        <taxon>Tracheophyta</taxon>
        <taxon>Spermatophyta</taxon>
        <taxon>Magnoliopsida</taxon>
        <taxon>Liliopsida</taxon>
        <taxon>Poales</taxon>
        <taxon>Cyperaceae</taxon>
        <taxon>Cyperoideae</taxon>
        <taxon>Cariceae</taxon>
        <taxon>Carex</taxon>
        <taxon>Carex subgen. Euthyceras</taxon>
    </lineage>
</organism>
<feature type="region of interest" description="Disordered" evidence="1">
    <location>
        <begin position="23"/>
        <end position="42"/>
    </location>
</feature>
<evidence type="ECO:0000313" key="2">
    <source>
        <dbReference type="EMBL" id="KAF3339498.1"/>
    </source>
</evidence>
<dbReference type="EMBL" id="SWLB01000004">
    <property type="protein sequence ID" value="KAF3339498.1"/>
    <property type="molecule type" value="Genomic_DNA"/>
</dbReference>
<accession>A0A833RGR1</accession>
<dbReference type="Proteomes" id="UP000623129">
    <property type="component" value="Unassembled WGS sequence"/>
</dbReference>
<name>A0A833RGR1_9POAL</name>
<evidence type="ECO:0000256" key="1">
    <source>
        <dbReference type="SAM" id="MobiDB-lite"/>
    </source>
</evidence>
<evidence type="ECO:0000313" key="3">
    <source>
        <dbReference type="Proteomes" id="UP000623129"/>
    </source>
</evidence>
<sequence length="85" mass="9900">MSLVMSTDQLLFEAISRQEPCNKLKGVPPIPPSARHRDMARRRVPSNKELLRRALCPPVRRRGPPGLRRWTFRPMPSRLRNMSLD</sequence>
<dbReference type="AlphaFoldDB" id="A0A833RGR1"/>